<dbReference type="SUPFAM" id="SSF90229">
    <property type="entry name" value="CCCH zinc finger"/>
    <property type="match status" value="1"/>
</dbReference>
<accession>A0A7J6KIW2</accession>
<dbReference type="PROSITE" id="PS50103">
    <property type="entry name" value="ZF_C3H1"/>
    <property type="match status" value="1"/>
</dbReference>
<dbReference type="InterPro" id="IPR000571">
    <property type="entry name" value="Znf_CCCH"/>
</dbReference>
<evidence type="ECO:0000256" key="4">
    <source>
        <dbReference type="PROSITE-ProRule" id="PRU00723"/>
    </source>
</evidence>
<dbReference type="InterPro" id="IPR036855">
    <property type="entry name" value="Znf_CCCH_sf"/>
</dbReference>
<evidence type="ECO:0000256" key="3">
    <source>
        <dbReference type="ARBA" id="ARBA00022833"/>
    </source>
</evidence>
<feature type="domain" description="C3H1-type" evidence="6">
    <location>
        <begin position="10"/>
        <end position="37"/>
    </location>
</feature>
<dbReference type="Pfam" id="PF00642">
    <property type="entry name" value="zf-CCCH"/>
    <property type="match status" value="1"/>
</dbReference>
<keyword evidence="2 4" id="KW-0863">Zinc-finger</keyword>
<evidence type="ECO:0000256" key="2">
    <source>
        <dbReference type="ARBA" id="ARBA00022771"/>
    </source>
</evidence>
<evidence type="ECO:0000313" key="7">
    <source>
        <dbReference type="EMBL" id="KAF4646466.1"/>
    </source>
</evidence>
<dbReference type="SMART" id="SM00356">
    <property type="entry name" value="ZnF_C3H1"/>
    <property type="match status" value="1"/>
</dbReference>
<dbReference type="Proteomes" id="UP000591131">
    <property type="component" value="Unassembled WGS sequence"/>
</dbReference>
<evidence type="ECO:0000256" key="1">
    <source>
        <dbReference type="ARBA" id="ARBA00022723"/>
    </source>
</evidence>
<dbReference type="AlphaFoldDB" id="A0A7J6KIW2"/>
<feature type="region of interest" description="Disordered" evidence="5">
    <location>
        <begin position="33"/>
        <end position="54"/>
    </location>
</feature>
<evidence type="ECO:0000256" key="5">
    <source>
        <dbReference type="SAM" id="MobiDB-lite"/>
    </source>
</evidence>
<reference evidence="7 8" key="1">
    <citation type="submission" date="2020-04" db="EMBL/GenBank/DDBJ databases">
        <title>Perkinsus chesapeaki whole genome sequence.</title>
        <authorList>
            <person name="Bogema D.R."/>
        </authorList>
    </citation>
    <scope>NUCLEOTIDE SEQUENCE [LARGE SCALE GENOMIC DNA]</scope>
    <source>
        <strain evidence="7">ATCC PRA-425</strain>
    </source>
</reference>
<keyword evidence="3 4" id="KW-0862">Zinc</keyword>
<sequence>QQVAFASTGPRTRPICRFYQKGHCKFAEKCRYQHTDGNGRGPAKEKSNWRRNSQ</sequence>
<feature type="non-terminal residue" evidence="7">
    <location>
        <position position="54"/>
    </location>
</feature>
<evidence type="ECO:0000259" key="6">
    <source>
        <dbReference type="PROSITE" id="PS50103"/>
    </source>
</evidence>
<keyword evidence="1 4" id="KW-0479">Metal-binding</keyword>
<comment type="caution">
    <text evidence="7">The sequence shown here is derived from an EMBL/GenBank/DDBJ whole genome shotgun (WGS) entry which is preliminary data.</text>
</comment>
<feature type="zinc finger region" description="C3H1-type" evidence="4">
    <location>
        <begin position="10"/>
        <end position="37"/>
    </location>
</feature>
<name>A0A7J6KIW2_PERCH</name>
<organism evidence="7 8">
    <name type="scientific">Perkinsus chesapeaki</name>
    <name type="common">Clam parasite</name>
    <name type="synonym">Perkinsus andrewsi</name>
    <dbReference type="NCBI Taxonomy" id="330153"/>
    <lineage>
        <taxon>Eukaryota</taxon>
        <taxon>Sar</taxon>
        <taxon>Alveolata</taxon>
        <taxon>Perkinsozoa</taxon>
        <taxon>Perkinsea</taxon>
        <taxon>Perkinsida</taxon>
        <taxon>Perkinsidae</taxon>
        <taxon>Perkinsus</taxon>
    </lineage>
</organism>
<keyword evidence="8" id="KW-1185">Reference proteome</keyword>
<dbReference type="Gene3D" id="4.10.1000.10">
    <property type="entry name" value="Zinc finger, CCCH-type"/>
    <property type="match status" value="1"/>
</dbReference>
<gene>
    <name evidence="7" type="ORF">FOL47_006189</name>
</gene>
<dbReference type="GO" id="GO:0008270">
    <property type="term" value="F:zinc ion binding"/>
    <property type="evidence" value="ECO:0007669"/>
    <property type="project" value="UniProtKB-KW"/>
</dbReference>
<proteinExistence type="predicted"/>
<feature type="non-terminal residue" evidence="7">
    <location>
        <position position="1"/>
    </location>
</feature>
<evidence type="ECO:0000313" key="8">
    <source>
        <dbReference type="Proteomes" id="UP000591131"/>
    </source>
</evidence>
<dbReference type="EMBL" id="JAAPAO010003429">
    <property type="protein sequence ID" value="KAF4646466.1"/>
    <property type="molecule type" value="Genomic_DNA"/>
</dbReference>
<dbReference type="OrthoDB" id="411372at2759"/>
<protein>
    <recommendedName>
        <fullName evidence="6">C3H1-type domain-containing protein</fullName>
    </recommendedName>
</protein>